<accession>A0A1I4LL80</accession>
<organism evidence="2 3">
    <name type="scientific">Pelosinus propionicus DSM 13327</name>
    <dbReference type="NCBI Taxonomy" id="1123291"/>
    <lineage>
        <taxon>Bacteria</taxon>
        <taxon>Bacillati</taxon>
        <taxon>Bacillota</taxon>
        <taxon>Negativicutes</taxon>
        <taxon>Selenomonadales</taxon>
        <taxon>Sporomusaceae</taxon>
        <taxon>Pelosinus</taxon>
    </lineage>
</organism>
<evidence type="ECO:0000313" key="3">
    <source>
        <dbReference type="Proteomes" id="UP000199520"/>
    </source>
</evidence>
<dbReference type="Proteomes" id="UP000199520">
    <property type="component" value="Unassembled WGS sequence"/>
</dbReference>
<name>A0A1I4LL80_9FIRM</name>
<feature type="compositionally biased region" description="Basic and acidic residues" evidence="1">
    <location>
        <begin position="23"/>
        <end position="37"/>
    </location>
</feature>
<feature type="compositionally biased region" description="Basic and acidic residues" evidence="1">
    <location>
        <begin position="1"/>
        <end position="14"/>
    </location>
</feature>
<sequence length="37" mass="4400">MEKRQNETCKENKNKSQKASTEFAKEICPKDKKENKK</sequence>
<evidence type="ECO:0000256" key="1">
    <source>
        <dbReference type="SAM" id="MobiDB-lite"/>
    </source>
</evidence>
<keyword evidence="3" id="KW-1185">Reference proteome</keyword>
<dbReference type="EMBL" id="FOTS01000025">
    <property type="protein sequence ID" value="SFL91553.1"/>
    <property type="molecule type" value="Genomic_DNA"/>
</dbReference>
<reference evidence="3" key="1">
    <citation type="submission" date="2016-10" db="EMBL/GenBank/DDBJ databases">
        <authorList>
            <person name="Varghese N."/>
            <person name="Submissions S."/>
        </authorList>
    </citation>
    <scope>NUCLEOTIDE SEQUENCE [LARGE SCALE GENOMIC DNA]</scope>
    <source>
        <strain evidence="3">DSM 13327</strain>
    </source>
</reference>
<gene>
    <name evidence="2" type="ORF">SAMN04490355_102554</name>
</gene>
<evidence type="ECO:0000313" key="2">
    <source>
        <dbReference type="EMBL" id="SFL91553.1"/>
    </source>
</evidence>
<dbReference type="AlphaFoldDB" id="A0A1I4LL80"/>
<proteinExistence type="predicted"/>
<protein>
    <submittedName>
        <fullName evidence="2">Uncharacterized protein</fullName>
    </submittedName>
</protein>
<feature type="region of interest" description="Disordered" evidence="1">
    <location>
        <begin position="1"/>
        <end position="37"/>
    </location>
</feature>